<dbReference type="InterPro" id="IPR001849">
    <property type="entry name" value="PH_domain"/>
</dbReference>
<dbReference type="EMBL" id="JACSDY010000014">
    <property type="protein sequence ID" value="KAF7408913.1"/>
    <property type="molecule type" value="Genomic_DNA"/>
</dbReference>
<dbReference type="GO" id="GO:0031106">
    <property type="term" value="P:septin ring organization"/>
    <property type="evidence" value="ECO:0007669"/>
    <property type="project" value="TreeGrafter"/>
</dbReference>
<dbReference type="Pfam" id="PF00169">
    <property type="entry name" value="PH"/>
    <property type="match status" value="1"/>
</dbReference>
<evidence type="ECO:0000256" key="1">
    <source>
        <dbReference type="SAM" id="Coils"/>
    </source>
</evidence>
<keyword evidence="5" id="KW-1185">Reference proteome</keyword>
<dbReference type="OrthoDB" id="5915976at2759"/>
<dbReference type="PANTHER" id="PTHR21538">
    <property type="entry name" value="ANILLIN/RHOTEKIN RTKN"/>
    <property type="match status" value="1"/>
</dbReference>
<dbReference type="GO" id="GO:0000915">
    <property type="term" value="P:actomyosin contractile ring assembly"/>
    <property type="evidence" value="ECO:0007669"/>
    <property type="project" value="TreeGrafter"/>
</dbReference>
<protein>
    <recommendedName>
        <fullName evidence="3">PH domain-containing protein</fullName>
    </recommendedName>
</protein>
<sequence>MMVLSNSTDNAEESFMRRFICRANVKKQGSFESPAIQPRRKMNILYAISIYRFKGFRHKCTRLSSTALDCLNKEILIKSENCAKDIPIPSKFLENKIFLDECKRDIMTKKCQNWDIKIETTLYDDDVPLYDIFIPQLIGITKDALPGEESNVDLVKEKSQITRKDNKNDEKSLKTDKNLNEATERNETTKKETPYTRLNEAIKDLKEHMELECKINPMDQSKVPLDLRINSNVRDEGLTERVPDKYKAFGDTSNEIVSHNSERIEEKLDEGCPIDLAMSQYQATPVSRNNKFNKNKKKIEKPKRMRPNLESTRKSSPIDLTKKNVSPSSVQSTISTITPIVSTKFVTEEKNDDKYSCESSEFTENIVPSVQKFLDNDLGNELSSTSYIPYTTTNSYEGNICQNRIEEPVTPPTGQIHNPRLLASEPPPQGNINRKSRLFRSLSQRIKRISRTFVNTEEGRTDESIIILNYNDKIQELLQKLEIQQTLIHQASKALNLCNAMKTFQHSAQHIESERLLLLSTLKKQAVLSEIKRINGPNDNVVELYEQGEVNITNIGLRLKEDVLSLISQTPDVFEWFIVTVTHESMVWATIAMNYSIDSPTTISFPDTITIPNLGPNFKIVINVYSLQLRSTSYDKKEGHSCNNNVSCPSPTNLWRRAERSRLRQNEIQCSSIRDTSFEPSGYAELTLQDIHEVSPWSLLSVPSNSILQGIIDLEFSCKIRISVVHAGFLTHGNEAGGFAAWNRRWCLLDGSLLKFWNYPQEQDSRPPLFVIDLTCCTSNEVQVVDRSLCAKPRTLMFKTTRERVPHDKNSMLLECESSYTVVRNLLSCDTITDLMEWRSKLNYVLSLLRNWNSRRNDLIPTTEL</sequence>
<accession>A0A834KLH7</accession>
<organism evidence="4 5">
    <name type="scientific">Vespula pensylvanica</name>
    <name type="common">Western yellow jacket</name>
    <name type="synonym">Wasp</name>
    <dbReference type="NCBI Taxonomy" id="30213"/>
    <lineage>
        <taxon>Eukaryota</taxon>
        <taxon>Metazoa</taxon>
        <taxon>Ecdysozoa</taxon>
        <taxon>Arthropoda</taxon>
        <taxon>Hexapoda</taxon>
        <taxon>Insecta</taxon>
        <taxon>Pterygota</taxon>
        <taxon>Neoptera</taxon>
        <taxon>Endopterygota</taxon>
        <taxon>Hymenoptera</taxon>
        <taxon>Apocrita</taxon>
        <taxon>Aculeata</taxon>
        <taxon>Vespoidea</taxon>
        <taxon>Vespidae</taxon>
        <taxon>Vespinae</taxon>
        <taxon>Vespula</taxon>
    </lineage>
</organism>
<dbReference type="InterPro" id="IPR011993">
    <property type="entry name" value="PH-like_dom_sf"/>
</dbReference>
<evidence type="ECO:0000313" key="5">
    <source>
        <dbReference type="Proteomes" id="UP000600918"/>
    </source>
</evidence>
<dbReference type="PANTHER" id="PTHR21538:SF23">
    <property type="entry name" value="ANILLIN"/>
    <property type="match status" value="1"/>
</dbReference>
<dbReference type="GO" id="GO:0005826">
    <property type="term" value="C:actomyosin contractile ring"/>
    <property type="evidence" value="ECO:0007669"/>
    <property type="project" value="TreeGrafter"/>
</dbReference>
<evidence type="ECO:0000256" key="2">
    <source>
        <dbReference type="SAM" id="MobiDB-lite"/>
    </source>
</evidence>
<dbReference type="InterPro" id="IPR012966">
    <property type="entry name" value="AHD"/>
</dbReference>
<dbReference type="InterPro" id="IPR037840">
    <property type="entry name" value="PH_Anillin"/>
</dbReference>
<dbReference type="PROSITE" id="PS50003">
    <property type="entry name" value="PH_DOMAIN"/>
    <property type="match status" value="1"/>
</dbReference>
<keyword evidence="1" id="KW-0175">Coiled coil</keyword>
<feature type="coiled-coil region" evidence="1">
    <location>
        <begin position="467"/>
        <end position="494"/>
    </location>
</feature>
<name>A0A834KLH7_VESPE</name>
<feature type="region of interest" description="Disordered" evidence="2">
    <location>
        <begin position="163"/>
        <end position="191"/>
    </location>
</feature>
<evidence type="ECO:0000313" key="4">
    <source>
        <dbReference type="EMBL" id="KAF7408913.1"/>
    </source>
</evidence>
<dbReference type="SMART" id="SM00233">
    <property type="entry name" value="PH"/>
    <property type="match status" value="1"/>
</dbReference>
<dbReference type="Proteomes" id="UP000600918">
    <property type="component" value="Unassembled WGS sequence"/>
</dbReference>
<dbReference type="SUPFAM" id="SSF50729">
    <property type="entry name" value="PH domain-like"/>
    <property type="match status" value="1"/>
</dbReference>
<reference evidence="4" key="1">
    <citation type="journal article" date="2020" name="G3 (Bethesda)">
        <title>High-Quality Assemblies for Three Invasive Social Wasps from the &lt;i&gt;Vespula&lt;/i&gt; Genus.</title>
        <authorList>
            <person name="Harrop T.W.R."/>
            <person name="Guhlin J."/>
            <person name="McLaughlin G.M."/>
            <person name="Permina E."/>
            <person name="Stockwell P."/>
            <person name="Gilligan J."/>
            <person name="Le Lec M.F."/>
            <person name="Gruber M.A.M."/>
            <person name="Quinn O."/>
            <person name="Lovegrove M."/>
            <person name="Duncan E.J."/>
            <person name="Remnant E.J."/>
            <person name="Van Eeckhoven J."/>
            <person name="Graham B."/>
            <person name="Knapp R.A."/>
            <person name="Langford K.W."/>
            <person name="Kronenberg Z."/>
            <person name="Press M.O."/>
            <person name="Eacker S.M."/>
            <person name="Wilson-Rankin E.E."/>
            <person name="Purcell J."/>
            <person name="Lester P.J."/>
            <person name="Dearden P.K."/>
        </authorList>
    </citation>
    <scope>NUCLEOTIDE SEQUENCE</scope>
    <source>
        <strain evidence="4">Volc-1</strain>
    </source>
</reference>
<dbReference type="CDD" id="cd01263">
    <property type="entry name" value="PH_anillin"/>
    <property type="match status" value="1"/>
</dbReference>
<dbReference type="Gene3D" id="2.30.29.30">
    <property type="entry name" value="Pleckstrin-homology domain (PH domain)/Phosphotyrosine-binding domain (PTB)"/>
    <property type="match status" value="1"/>
</dbReference>
<dbReference type="Pfam" id="PF08174">
    <property type="entry name" value="Anillin"/>
    <property type="match status" value="1"/>
</dbReference>
<feature type="domain" description="PH" evidence="3">
    <location>
        <begin position="723"/>
        <end position="847"/>
    </location>
</feature>
<proteinExistence type="predicted"/>
<gene>
    <name evidence="4" type="ORF">H0235_013765</name>
</gene>
<comment type="caution">
    <text evidence="4">The sequence shown here is derived from an EMBL/GenBank/DDBJ whole genome shotgun (WGS) entry which is preliminary data.</text>
</comment>
<feature type="region of interest" description="Disordered" evidence="2">
    <location>
        <begin position="294"/>
        <end position="326"/>
    </location>
</feature>
<dbReference type="AlphaFoldDB" id="A0A834KLH7"/>
<dbReference type="InterPro" id="IPR051364">
    <property type="entry name" value="Cytokinesis/Rho-signaling"/>
</dbReference>
<evidence type="ECO:0000259" key="3">
    <source>
        <dbReference type="PROSITE" id="PS50003"/>
    </source>
</evidence>
<dbReference type="GO" id="GO:0000281">
    <property type="term" value="P:mitotic cytokinesis"/>
    <property type="evidence" value="ECO:0007669"/>
    <property type="project" value="TreeGrafter"/>
</dbReference>
<feature type="compositionally biased region" description="Basic residues" evidence="2">
    <location>
        <begin position="294"/>
        <end position="306"/>
    </location>
</feature>